<comment type="caution">
    <text evidence="1">The sequence shown here is derived from an EMBL/GenBank/DDBJ whole genome shotgun (WGS) entry which is preliminary data.</text>
</comment>
<gene>
    <name evidence="1" type="ORF">B4121_1110</name>
    <name evidence="2" type="ORF">CHCC15381_0008</name>
</gene>
<reference evidence="2 4" key="2">
    <citation type="submission" date="2019-06" db="EMBL/GenBank/DDBJ databases">
        <title>Genome sequence analysis of &gt;100 Bacillus licheniformis strains suggests intrinsic resistance to this species.</title>
        <authorList>
            <person name="Wels M."/>
            <person name="Siezen R.J."/>
            <person name="Johansen E."/>
            <person name="Stuer-Lauridsen B."/>
            <person name="Bjerre K."/>
            <person name="Nielsen B.K.K."/>
        </authorList>
    </citation>
    <scope>NUCLEOTIDE SEQUENCE [LARGE SCALE GENOMIC DNA]</scope>
    <source>
        <strain evidence="2 4">BAC-15381</strain>
    </source>
</reference>
<evidence type="ECO:0000313" key="1">
    <source>
        <dbReference type="EMBL" id="OLF96256.1"/>
    </source>
</evidence>
<dbReference type="EMBL" id="NILF01000030">
    <property type="protein sequence ID" value="TWL39864.1"/>
    <property type="molecule type" value="Genomic_DNA"/>
</dbReference>
<keyword evidence="4" id="KW-1185">Reference proteome</keyword>
<evidence type="ECO:0000313" key="2">
    <source>
        <dbReference type="EMBL" id="TWL39864.1"/>
    </source>
</evidence>
<dbReference type="Proteomes" id="UP000185604">
    <property type="component" value="Unassembled WGS sequence"/>
</dbReference>
<protein>
    <submittedName>
        <fullName evidence="1">Uncharacterized protein</fullName>
    </submittedName>
</protein>
<proteinExistence type="predicted"/>
<dbReference type="AlphaFoldDB" id="A0A6I7TUM2"/>
<accession>A0A6I7TUM2</accession>
<organism evidence="1 3">
    <name type="scientific">Bacillus paralicheniformis</name>
    <dbReference type="NCBI Taxonomy" id="1648923"/>
    <lineage>
        <taxon>Bacteria</taxon>
        <taxon>Bacillati</taxon>
        <taxon>Bacillota</taxon>
        <taxon>Bacilli</taxon>
        <taxon>Bacillales</taxon>
        <taxon>Bacillaceae</taxon>
        <taxon>Bacillus</taxon>
    </lineage>
</organism>
<evidence type="ECO:0000313" key="3">
    <source>
        <dbReference type="Proteomes" id="UP000185604"/>
    </source>
</evidence>
<sequence>MIFHLLSAILSVAYHCAVSKQLSEVWKILAKEKDRMKKIVYDRYKESSEHE</sequence>
<reference evidence="1 3" key="1">
    <citation type="journal article" date="2016" name="Front. Microbiol.">
        <title>High-Level Heat Resistance of Spores of Bacillus amyloliquefaciens and Bacillus licheniformis Results from the Presence of a spoVA Operon in a Tn1546 Transposon.</title>
        <authorList>
            <person name="Berendsen E.M."/>
            <person name="Koning R.A."/>
            <person name="Boekhorst J."/>
            <person name="de Jong A."/>
            <person name="Kuipers O.P."/>
            <person name="Wells-Bennik M.H."/>
        </authorList>
    </citation>
    <scope>NUCLEOTIDE SEQUENCE [LARGE SCALE GENOMIC DNA]</scope>
    <source>
        <strain evidence="1 3">B4121</strain>
    </source>
</reference>
<name>A0A6I7TUM2_9BACI</name>
<evidence type="ECO:0000313" key="4">
    <source>
        <dbReference type="Proteomes" id="UP000429980"/>
    </source>
</evidence>
<dbReference type="Proteomes" id="UP000429980">
    <property type="component" value="Unassembled WGS sequence"/>
</dbReference>
<dbReference type="EMBL" id="LKPO01000006">
    <property type="protein sequence ID" value="OLF96256.1"/>
    <property type="molecule type" value="Genomic_DNA"/>
</dbReference>